<feature type="region of interest" description="Disordered" evidence="1">
    <location>
        <begin position="164"/>
        <end position="188"/>
    </location>
</feature>
<gene>
    <name evidence="2" type="ORF">F0357_06875</name>
</gene>
<evidence type="ECO:0000313" key="3">
    <source>
        <dbReference type="Proteomes" id="UP000332515"/>
    </source>
</evidence>
<reference evidence="2 3" key="1">
    <citation type="submission" date="2019-09" db="EMBL/GenBank/DDBJ databases">
        <title>Segnochrobactrum spirostomi gen. nov., sp. nov., isolated from the ciliate Spirostomum cf. yagiui and description of a novel family, Segnochrobactraceae fam. nov. within the order Rhizobiales of the class Alphaproteobacteria.</title>
        <authorList>
            <person name="Akter S."/>
            <person name="Shazib S.U.A."/>
            <person name="Shin M.K."/>
        </authorList>
    </citation>
    <scope>NUCLEOTIDE SEQUENCE [LARGE SCALE GENOMIC DNA]</scope>
    <source>
        <strain evidence="2 3">Sp-1</strain>
    </source>
</reference>
<dbReference type="Pfam" id="PF04314">
    <property type="entry name" value="PCuAC"/>
    <property type="match status" value="1"/>
</dbReference>
<dbReference type="InterPro" id="IPR036182">
    <property type="entry name" value="PCuAC_sf"/>
</dbReference>
<keyword evidence="3" id="KW-1185">Reference proteome</keyword>
<name>A0A6A7Y3S6_9HYPH</name>
<organism evidence="2 3">
    <name type="scientific">Segnochrobactrum spirostomi</name>
    <dbReference type="NCBI Taxonomy" id="2608987"/>
    <lineage>
        <taxon>Bacteria</taxon>
        <taxon>Pseudomonadati</taxon>
        <taxon>Pseudomonadota</taxon>
        <taxon>Alphaproteobacteria</taxon>
        <taxon>Hyphomicrobiales</taxon>
        <taxon>Segnochrobactraceae</taxon>
        <taxon>Segnochrobactrum</taxon>
    </lineage>
</organism>
<accession>A0A6A7Y3S6</accession>
<dbReference type="RefSeq" id="WP_153479663.1">
    <property type="nucleotide sequence ID" value="NZ_VWNA01000001.1"/>
</dbReference>
<protein>
    <submittedName>
        <fullName evidence="2">Copper chaperone PCu(A)C</fullName>
    </submittedName>
</protein>
<feature type="compositionally biased region" description="Basic and acidic residues" evidence="1">
    <location>
        <begin position="164"/>
        <end position="178"/>
    </location>
</feature>
<dbReference type="InterPro" id="IPR007410">
    <property type="entry name" value="LpqE-like"/>
</dbReference>
<dbReference type="InterPro" id="IPR058248">
    <property type="entry name" value="Lxx211020-like"/>
</dbReference>
<dbReference type="EMBL" id="VWNA01000001">
    <property type="protein sequence ID" value="MQT12392.1"/>
    <property type="molecule type" value="Genomic_DNA"/>
</dbReference>
<proteinExistence type="predicted"/>
<dbReference type="Gene3D" id="2.60.40.1890">
    <property type="entry name" value="PCu(A)C copper chaperone"/>
    <property type="match status" value="1"/>
</dbReference>
<dbReference type="PANTHER" id="PTHR36302">
    <property type="entry name" value="BLR7088 PROTEIN"/>
    <property type="match status" value="1"/>
</dbReference>
<evidence type="ECO:0000256" key="1">
    <source>
        <dbReference type="SAM" id="MobiDB-lite"/>
    </source>
</evidence>
<evidence type="ECO:0000313" key="2">
    <source>
        <dbReference type="EMBL" id="MQT12392.1"/>
    </source>
</evidence>
<sequence>MKARLRAMLGAATLSVLSAITLAGFLAVLPVPATAHEVKAGDLVIEHPWARATPPGAEIGGGFVTIENHGNTADRLVGGSLEGAKEFQVHEMSMDNGVMKMRQVEGLDIPAGGKVTLAPGGYHVMFVGLAQPLKQGTLVPGTLVFQHAGTVKVEFKVEAVGAKGPEHGGAKADGHSGHSDSMPGMNMN</sequence>
<dbReference type="AlphaFoldDB" id="A0A6A7Y3S6"/>
<dbReference type="SUPFAM" id="SSF110087">
    <property type="entry name" value="DR1885-like metal-binding protein"/>
    <property type="match status" value="1"/>
</dbReference>
<dbReference type="PANTHER" id="PTHR36302:SF1">
    <property type="entry name" value="COPPER CHAPERONE PCU(A)C"/>
    <property type="match status" value="1"/>
</dbReference>
<dbReference type="Proteomes" id="UP000332515">
    <property type="component" value="Unassembled WGS sequence"/>
</dbReference>
<comment type="caution">
    <text evidence="2">The sequence shown here is derived from an EMBL/GenBank/DDBJ whole genome shotgun (WGS) entry which is preliminary data.</text>
</comment>